<keyword evidence="9" id="KW-0576">Peroxisome</keyword>
<comment type="cofactor">
    <cofactor evidence="1">
        <name>Mg(2+)</name>
        <dbReference type="ChEBI" id="CHEBI:18420"/>
    </cofactor>
</comment>
<comment type="similarity">
    <text evidence="3">Belongs to the ATP-dependent AMP-binding enzyme family.</text>
</comment>
<dbReference type="Gene3D" id="3.40.50.12780">
    <property type="entry name" value="N-terminal domain of ligase-like"/>
    <property type="match status" value="1"/>
</dbReference>
<proteinExistence type="inferred from homology"/>
<feature type="domain" description="AMP-dependent synthetase/ligase" evidence="13">
    <location>
        <begin position="27"/>
        <end position="213"/>
    </location>
</feature>
<dbReference type="EMBL" id="JADYXP020000003">
    <property type="protein sequence ID" value="KAL0128141.1"/>
    <property type="molecule type" value="Genomic_DNA"/>
</dbReference>
<evidence type="ECO:0000256" key="3">
    <source>
        <dbReference type="ARBA" id="ARBA00006432"/>
    </source>
</evidence>
<dbReference type="InterPro" id="IPR020845">
    <property type="entry name" value="AMP-binding_CS"/>
</dbReference>
<comment type="subcellular location">
    <subcellularLocation>
        <location evidence="2">Peroxisome</location>
    </subcellularLocation>
</comment>
<sequence>MGKIYERRKEQPTPNISMGELILDKLRENGDRVYAIDGPTGKRITYREILEKSVKLANFLQRYGIKIGDRIGIATENQLNWIIAVCASYYLGAIVAPYNPMYTEYEYQHILNVAKPRIVFVSQRTENLFVKMLPKLSWKMELMQLDDQPLTANIRTLKDILNNEPSVDYMRYKATNIGDSSRHPLTILCSSGTTGLPKGVTLSHKNLIAFLIKIR</sequence>
<evidence type="ECO:0000256" key="7">
    <source>
        <dbReference type="ARBA" id="ARBA00022842"/>
    </source>
</evidence>
<keyword evidence="15" id="KW-1185">Reference proteome</keyword>
<dbReference type="PANTHER" id="PTHR24096">
    <property type="entry name" value="LONG-CHAIN-FATTY-ACID--COA LIGASE"/>
    <property type="match status" value="1"/>
</dbReference>
<protein>
    <recommendedName>
        <fullName evidence="5">Luciferin 4-monooxygenase</fullName>
        <ecNumber evidence="4">1.13.12.7</ecNumber>
    </recommendedName>
</protein>
<evidence type="ECO:0000256" key="4">
    <source>
        <dbReference type="ARBA" id="ARBA00012532"/>
    </source>
</evidence>
<evidence type="ECO:0000256" key="1">
    <source>
        <dbReference type="ARBA" id="ARBA00001946"/>
    </source>
</evidence>
<evidence type="ECO:0000256" key="10">
    <source>
        <dbReference type="ARBA" id="ARBA00023223"/>
    </source>
</evidence>
<organism evidence="14 15">
    <name type="scientific">Cardiocondyla obscurior</name>
    <dbReference type="NCBI Taxonomy" id="286306"/>
    <lineage>
        <taxon>Eukaryota</taxon>
        <taxon>Metazoa</taxon>
        <taxon>Ecdysozoa</taxon>
        <taxon>Arthropoda</taxon>
        <taxon>Hexapoda</taxon>
        <taxon>Insecta</taxon>
        <taxon>Pterygota</taxon>
        <taxon>Neoptera</taxon>
        <taxon>Endopterygota</taxon>
        <taxon>Hymenoptera</taxon>
        <taxon>Apocrita</taxon>
        <taxon>Aculeata</taxon>
        <taxon>Formicoidea</taxon>
        <taxon>Formicidae</taxon>
        <taxon>Myrmicinae</taxon>
        <taxon>Cardiocondyla</taxon>
    </lineage>
</organism>
<evidence type="ECO:0000256" key="8">
    <source>
        <dbReference type="ARBA" id="ARBA00023033"/>
    </source>
</evidence>
<gene>
    <name evidence="14" type="ORF">PUN28_003409</name>
</gene>
<keyword evidence="6" id="KW-0547">Nucleotide-binding</keyword>
<keyword evidence="11" id="KW-0599">Photoprotein</keyword>
<evidence type="ECO:0000256" key="12">
    <source>
        <dbReference type="ARBA" id="ARBA00048497"/>
    </source>
</evidence>
<dbReference type="InterPro" id="IPR042099">
    <property type="entry name" value="ANL_N_sf"/>
</dbReference>
<reference evidence="14 15" key="1">
    <citation type="submission" date="2023-03" db="EMBL/GenBank/DDBJ databases">
        <title>High recombination rates correlate with genetic variation in Cardiocondyla obscurior ants.</title>
        <authorList>
            <person name="Errbii M."/>
        </authorList>
    </citation>
    <scope>NUCLEOTIDE SEQUENCE [LARGE SCALE GENOMIC DNA]</scope>
    <source>
        <strain evidence="14">Alpha-2009</strain>
        <tissue evidence="14">Whole body</tissue>
    </source>
</reference>
<dbReference type="Pfam" id="PF00501">
    <property type="entry name" value="AMP-binding"/>
    <property type="match status" value="1"/>
</dbReference>
<dbReference type="SUPFAM" id="SSF56801">
    <property type="entry name" value="Acetyl-CoA synthetase-like"/>
    <property type="match status" value="1"/>
</dbReference>
<evidence type="ECO:0000256" key="6">
    <source>
        <dbReference type="ARBA" id="ARBA00022840"/>
    </source>
</evidence>
<evidence type="ECO:0000256" key="5">
    <source>
        <dbReference type="ARBA" id="ARBA00019043"/>
    </source>
</evidence>
<dbReference type="GO" id="GO:0016405">
    <property type="term" value="F:CoA-ligase activity"/>
    <property type="evidence" value="ECO:0007669"/>
    <property type="project" value="TreeGrafter"/>
</dbReference>
<dbReference type="PROSITE" id="PS00455">
    <property type="entry name" value="AMP_BINDING"/>
    <property type="match status" value="1"/>
</dbReference>
<keyword evidence="6" id="KW-0067">ATP-binding</keyword>
<dbReference type="InterPro" id="IPR000873">
    <property type="entry name" value="AMP-dep_synth/lig_dom"/>
</dbReference>
<evidence type="ECO:0000256" key="11">
    <source>
        <dbReference type="ARBA" id="ARBA00023262"/>
    </source>
</evidence>
<keyword evidence="8" id="KW-0503">Monooxygenase</keyword>
<evidence type="ECO:0000313" key="15">
    <source>
        <dbReference type="Proteomes" id="UP001430953"/>
    </source>
</evidence>
<dbReference type="EC" id="1.13.12.7" evidence="4"/>
<dbReference type="PANTHER" id="PTHR24096:SF423">
    <property type="entry name" value="GM05240P"/>
    <property type="match status" value="1"/>
</dbReference>
<comment type="caution">
    <text evidence="14">The sequence shown here is derived from an EMBL/GenBank/DDBJ whole genome shotgun (WGS) entry which is preliminary data.</text>
</comment>
<dbReference type="GO" id="GO:0005777">
    <property type="term" value="C:peroxisome"/>
    <property type="evidence" value="ECO:0007669"/>
    <property type="project" value="UniProtKB-SubCell"/>
</dbReference>
<keyword evidence="10" id="KW-0455">Luminescence</keyword>
<dbReference type="GO" id="GO:0008218">
    <property type="term" value="P:bioluminescence"/>
    <property type="evidence" value="ECO:0007669"/>
    <property type="project" value="UniProtKB-KW"/>
</dbReference>
<evidence type="ECO:0000259" key="13">
    <source>
        <dbReference type="Pfam" id="PF00501"/>
    </source>
</evidence>
<evidence type="ECO:0000256" key="2">
    <source>
        <dbReference type="ARBA" id="ARBA00004275"/>
    </source>
</evidence>
<dbReference type="AlphaFoldDB" id="A0AAW2GLU9"/>
<accession>A0AAW2GLU9</accession>
<dbReference type="Proteomes" id="UP001430953">
    <property type="component" value="Unassembled WGS sequence"/>
</dbReference>
<evidence type="ECO:0000313" key="14">
    <source>
        <dbReference type="EMBL" id="KAL0128141.1"/>
    </source>
</evidence>
<comment type="catalytic activity">
    <reaction evidence="12">
        <text>firefly D-luciferin + ATP + O2 = firefly oxyluciferin + hnu + AMP + CO2 + diphosphate</text>
        <dbReference type="Rhea" id="RHEA:10732"/>
        <dbReference type="ChEBI" id="CHEBI:15379"/>
        <dbReference type="ChEBI" id="CHEBI:16526"/>
        <dbReference type="ChEBI" id="CHEBI:16792"/>
        <dbReference type="ChEBI" id="CHEBI:30212"/>
        <dbReference type="ChEBI" id="CHEBI:30616"/>
        <dbReference type="ChEBI" id="CHEBI:33019"/>
        <dbReference type="ChEBI" id="CHEBI:58038"/>
        <dbReference type="ChEBI" id="CHEBI:456215"/>
        <dbReference type="EC" id="1.13.12.7"/>
    </reaction>
</comment>
<keyword evidence="7" id="KW-0460">Magnesium</keyword>
<dbReference type="GO" id="GO:0005524">
    <property type="term" value="F:ATP binding"/>
    <property type="evidence" value="ECO:0007669"/>
    <property type="project" value="UniProtKB-KW"/>
</dbReference>
<evidence type="ECO:0000256" key="9">
    <source>
        <dbReference type="ARBA" id="ARBA00023140"/>
    </source>
</evidence>
<name>A0AAW2GLU9_9HYME</name>
<keyword evidence="8" id="KW-0560">Oxidoreductase</keyword>
<dbReference type="GO" id="GO:0004497">
    <property type="term" value="F:monooxygenase activity"/>
    <property type="evidence" value="ECO:0007669"/>
    <property type="project" value="UniProtKB-KW"/>
</dbReference>